<dbReference type="InterPro" id="IPR029052">
    <property type="entry name" value="Metallo-depent_PP-like"/>
</dbReference>
<name>L1I9H6_GUITC</name>
<reference evidence="6" key="2">
    <citation type="submission" date="2012-11" db="EMBL/GenBank/DDBJ databases">
        <authorList>
            <person name="Kuo A."/>
            <person name="Curtis B.A."/>
            <person name="Tanifuji G."/>
            <person name="Burki F."/>
            <person name="Gruber A."/>
            <person name="Irimia M."/>
            <person name="Maruyama S."/>
            <person name="Arias M.C."/>
            <person name="Ball S.G."/>
            <person name="Gile G.H."/>
            <person name="Hirakawa Y."/>
            <person name="Hopkins J.F."/>
            <person name="Rensing S.A."/>
            <person name="Schmutz J."/>
            <person name="Symeonidi A."/>
            <person name="Elias M."/>
            <person name="Eveleigh R.J."/>
            <person name="Herman E.K."/>
            <person name="Klute M.J."/>
            <person name="Nakayama T."/>
            <person name="Obornik M."/>
            <person name="Reyes-Prieto A."/>
            <person name="Armbrust E.V."/>
            <person name="Aves S.J."/>
            <person name="Beiko R.G."/>
            <person name="Coutinho P."/>
            <person name="Dacks J.B."/>
            <person name="Durnford D.G."/>
            <person name="Fast N.M."/>
            <person name="Green B.R."/>
            <person name="Grisdale C."/>
            <person name="Hempe F."/>
            <person name="Henrissat B."/>
            <person name="Hoppner M.P."/>
            <person name="Ishida K.-I."/>
            <person name="Kim E."/>
            <person name="Koreny L."/>
            <person name="Kroth P.G."/>
            <person name="Liu Y."/>
            <person name="Malik S.-B."/>
            <person name="Maier U.G."/>
            <person name="McRose D."/>
            <person name="Mock T."/>
            <person name="Neilson J.A."/>
            <person name="Onodera N.T."/>
            <person name="Poole A.M."/>
            <person name="Pritham E.J."/>
            <person name="Richards T.A."/>
            <person name="Rocap G."/>
            <person name="Roy S.W."/>
            <person name="Sarai C."/>
            <person name="Schaack S."/>
            <person name="Shirato S."/>
            <person name="Slamovits C.H."/>
            <person name="Spencer D.F."/>
            <person name="Suzuki S."/>
            <person name="Worden A.Z."/>
            <person name="Zauner S."/>
            <person name="Barry K."/>
            <person name="Bell C."/>
            <person name="Bharti A.K."/>
            <person name="Crow J.A."/>
            <person name="Grimwood J."/>
            <person name="Kramer R."/>
            <person name="Lindquist E."/>
            <person name="Lucas S."/>
            <person name="Salamov A."/>
            <person name="McFadden G.I."/>
            <person name="Lane C.E."/>
            <person name="Keeling P.J."/>
            <person name="Gray M.W."/>
            <person name="Grigoriev I.V."/>
            <person name="Archibald J.M."/>
        </authorList>
    </citation>
    <scope>NUCLEOTIDE SEQUENCE</scope>
    <source>
        <strain evidence="6">CCMP2712</strain>
    </source>
</reference>
<keyword evidence="6" id="KW-1185">Reference proteome</keyword>
<dbReference type="CDD" id="cd07389">
    <property type="entry name" value="MPP_PhoD"/>
    <property type="match status" value="1"/>
</dbReference>
<proteinExistence type="predicted"/>
<dbReference type="KEGG" id="gtt:GUITHDRAFT_121268"/>
<dbReference type="PANTHER" id="PTHR43606">
    <property type="entry name" value="PHOSPHATASE, PUTATIVE (AFU_ORTHOLOGUE AFUA_6G08710)-RELATED"/>
    <property type="match status" value="1"/>
</dbReference>
<dbReference type="AlphaFoldDB" id="L1I9H6"/>
<evidence type="ECO:0000313" key="4">
    <source>
        <dbReference type="EMBL" id="EKX32559.1"/>
    </source>
</evidence>
<dbReference type="eggNOG" id="ENOG502QU5W">
    <property type="taxonomic scope" value="Eukaryota"/>
</dbReference>
<dbReference type="InterPro" id="IPR038607">
    <property type="entry name" value="PhoD-like_sf"/>
</dbReference>
<dbReference type="Gene3D" id="3.60.21.70">
    <property type="entry name" value="PhoD-like phosphatase"/>
    <property type="match status" value="1"/>
</dbReference>
<sequence length="437" mass="49544">MALQVNDYVLKVDVKGLEEGKDYFYCFAVGPSRSPIGRFRVPRGAGARVDRLRYAVMSCSNWGWGYFNVYEAAARYDLDFWMHVGDFLYENGQDVYPSPAQAVRFAPPPLGLQPPHEAITLEDYRARHALYRQDPGLQSLSASAALIAIWDDHEIANNPWTGGALNHNPGEGEWEDRKVNAIRAYHEWMPTRAEPLAPPVGPKFFRSFVFGDLARLLVLETRLVNRTNGEADPFPLEDDDGDGDPSNETPFGSLAVRVRELLQGVAPRDWEQTPGVLEGAERLRKAFTNYSEDENKLLLGEEQLAWLRSNVEGMQQEGTRWLIVGQQLVMFDMFQDFDAVLDGSAAPAGMRPERRRELRDLLQNVTGWGCTNRASCTSQRRTYMGVDPTAYKAEELGKEQEVTDEDREVARLFYALSKFEIPSSFDSWQGYAVERQR</sequence>
<dbReference type="GeneID" id="17289280"/>
<dbReference type="Pfam" id="PF09423">
    <property type="entry name" value="PhoD"/>
    <property type="match status" value="1"/>
</dbReference>
<dbReference type="InterPro" id="IPR032093">
    <property type="entry name" value="PhoD_N"/>
</dbReference>
<dbReference type="Gene3D" id="2.60.40.380">
    <property type="entry name" value="Purple acid phosphatase-like, N-terminal"/>
    <property type="match status" value="1"/>
</dbReference>
<accession>L1I9H6</accession>
<reference evidence="4 6" key="1">
    <citation type="journal article" date="2012" name="Nature">
        <title>Algal genomes reveal evolutionary mosaicism and the fate of nucleomorphs.</title>
        <authorList>
            <consortium name="DOE Joint Genome Institute"/>
            <person name="Curtis B.A."/>
            <person name="Tanifuji G."/>
            <person name="Burki F."/>
            <person name="Gruber A."/>
            <person name="Irimia M."/>
            <person name="Maruyama S."/>
            <person name="Arias M.C."/>
            <person name="Ball S.G."/>
            <person name="Gile G.H."/>
            <person name="Hirakawa Y."/>
            <person name="Hopkins J.F."/>
            <person name="Kuo A."/>
            <person name="Rensing S.A."/>
            <person name="Schmutz J."/>
            <person name="Symeonidi A."/>
            <person name="Elias M."/>
            <person name="Eveleigh R.J."/>
            <person name="Herman E.K."/>
            <person name="Klute M.J."/>
            <person name="Nakayama T."/>
            <person name="Obornik M."/>
            <person name="Reyes-Prieto A."/>
            <person name="Armbrust E.V."/>
            <person name="Aves S.J."/>
            <person name="Beiko R.G."/>
            <person name="Coutinho P."/>
            <person name="Dacks J.B."/>
            <person name="Durnford D.G."/>
            <person name="Fast N.M."/>
            <person name="Green B.R."/>
            <person name="Grisdale C.J."/>
            <person name="Hempel F."/>
            <person name="Henrissat B."/>
            <person name="Hoppner M.P."/>
            <person name="Ishida K."/>
            <person name="Kim E."/>
            <person name="Koreny L."/>
            <person name="Kroth P.G."/>
            <person name="Liu Y."/>
            <person name="Malik S.B."/>
            <person name="Maier U.G."/>
            <person name="McRose D."/>
            <person name="Mock T."/>
            <person name="Neilson J.A."/>
            <person name="Onodera N.T."/>
            <person name="Poole A.M."/>
            <person name="Pritham E.J."/>
            <person name="Richards T.A."/>
            <person name="Rocap G."/>
            <person name="Roy S.W."/>
            <person name="Sarai C."/>
            <person name="Schaack S."/>
            <person name="Shirato S."/>
            <person name="Slamovits C.H."/>
            <person name="Spencer D.F."/>
            <person name="Suzuki S."/>
            <person name="Worden A.Z."/>
            <person name="Zauner S."/>
            <person name="Barry K."/>
            <person name="Bell C."/>
            <person name="Bharti A.K."/>
            <person name="Crow J.A."/>
            <person name="Grimwood J."/>
            <person name="Kramer R."/>
            <person name="Lindquist E."/>
            <person name="Lucas S."/>
            <person name="Salamov A."/>
            <person name="McFadden G.I."/>
            <person name="Lane C.E."/>
            <person name="Keeling P.J."/>
            <person name="Gray M.W."/>
            <person name="Grigoriev I.V."/>
            <person name="Archibald J.M."/>
        </authorList>
    </citation>
    <scope>NUCLEOTIDE SEQUENCE</scope>
    <source>
        <strain evidence="4 6">CCMP2712</strain>
    </source>
</reference>
<evidence type="ECO:0000313" key="6">
    <source>
        <dbReference type="Proteomes" id="UP000011087"/>
    </source>
</evidence>
<reference evidence="5" key="3">
    <citation type="submission" date="2015-06" db="UniProtKB">
        <authorList>
            <consortium name="EnsemblProtists"/>
        </authorList>
    </citation>
    <scope>IDENTIFICATION</scope>
</reference>
<dbReference type="InterPro" id="IPR052900">
    <property type="entry name" value="Phospholipid_Metab_Enz"/>
</dbReference>
<evidence type="ECO:0000256" key="1">
    <source>
        <dbReference type="SAM" id="MobiDB-lite"/>
    </source>
</evidence>
<dbReference type="PANTHER" id="PTHR43606:SF2">
    <property type="entry name" value="ALKALINE PHOSPHATASE FAMILY PROTEIN (AFU_ORTHOLOGUE AFUA_5G03860)"/>
    <property type="match status" value="1"/>
</dbReference>
<dbReference type="InterPro" id="IPR018946">
    <property type="entry name" value="PhoD-like_MPP"/>
</dbReference>
<evidence type="ECO:0000313" key="5">
    <source>
        <dbReference type="EnsemblProtists" id="EKX32559"/>
    </source>
</evidence>
<dbReference type="HOGENOM" id="CLU_627699_0_0_1"/>
<dbReference type="EMBL" id="JH993183">
    <property type="protein sequence ID" value="EKX32559.1"/>
    <property type="molecule type" value="Genomic_DNA"/>
</dbReference>
<feature type="domain" description="Phospholipase D N-terminal" evidence="3">
    <location>
        <begin position="3"/>
        <end position="40"/>
    </location>
</feature>
<dbReference type="Proteomes" id="UP000011087">
    <property type="component" value="Unassembled WGS sequence"/>
</dbReference>
<gene>
    <name evidence="4" type="ORF">GUITHDRAFT_121268</name>
</gene>
<dbReference type="OrthoDB" id="9992270at2759"/>
<dbReference type="STRING" id="905079.L1I9H6"/>
<dbReference type="SUPFAM" id="SSF56300">
    <property type="entry name" value="Metallo-dependent phosphatases"/>
    <property type="match status" value="1"/>
</dbReference>
<protein>
    <submittedName>
        <fullName evidence="4 5">Uncharacterized protein</fullName>
    </submittedName>
</protein>
<dbReference type="Pfam" id="PF16655">
    <property type="entry name" value="PhoD_N"/>
    <property type="match status" value="1"/>
</dbReference>
<organism evidence="4">
    <name type="scientific">Guillardia theta (strain CCMP2712)</name>
    <name type="common">Cryptophyte</name>
    <dbReference type="NCBI Taxonomy" id="905079"/>
    <lineage>
        <taxon>Eukaryota</taxon>
        <taxon>Cryptophyceae</taxon>
        <taxon>Pyrenomonadales</taxon>
        <taxon>Geminigeraceae</taxon>
        <taxon>Guillardia</taxon>
    </lineage>
</organism>
<dbReference type="PaxDb" id="55529-EKX32559"/>
<dbReference type="EnsemblProtists" id="EKX32559">
    <property type="protein sequence ID" value="EKX32559"/>
    <property type="gene ID" value="GUITHDRAFT_121268"/>
</dbReference>
<feature type="compositionally biased region" description="Acidic residues" evidence="1">
    <location>
        <begin position="235"/>
        <end position="245"/>
    </location>
</feature>
<evidence type="ECO:0000259" key="3">
    <source>
        <dbReference type="Pfam" id="PF16655"/>
    </source>
</evidence>
<feature type="region of interest" description="Disordered" evidence="1">
    <location>
        <begin position="228"/>
        <end position="249"/>
    </location>
</feature>
<dbReference type="RefSeq" id="XP_005819539.1">
    <property type="nucleotide sequence ID" value="XM_005819482.1"/>
</dbReference>
<feature type="domain" description="PhoD-like phosphatase metallophosphatase" evidence="2">
    <location>
        <begin position="55"/>
        <end position="437"/>
    </location>
</feature>
<evidence type="ECO:0000259" key="2">
    <source>
        <dbReference type="Pfam" id="PF09423"/>
    </source>
</evidence>